<keyword evidence="8" id="KW-0131">Cell cycle</keyword>
<feature type="region of interest" description="Disordered" evidence="9">
    <location>
        <begin position="62"/>
        <end position="83"/>
    </location>
</feature>
<evidence type="ECO:0000256" key="5">
    <source>
        <dbReference type="ARBA" id="ARBA00022618"/>
    </source>
</evidence>
<evidence type="ECO:0000256" key="2">
    <source>
        <dbReference type="ARBA" id="ARBA00008285"/>
    </source>
</evidence>
<keyword evidence="7" id="KW-0206">Cytoskeleton</keyword>
<keyword evidence="4" id="KW-0963">Cytoplasm</keyword>
<dbReference type="GO" id="GO:0007094">
    <property type="term" value="P:mitotic spindle assembly checkpoint signaling"/>
    <property type="evidence" value="ECO:0007669"/>
    <property type="project" value="EnsemblFungi"/>
</dbReference>
<name>H2AP75_KAZAF</name>
<dbReference type="GO" id="GO:0051301">
    <property type="term" value="P:cell division"/>
    <property type="evidence" value="ECO:0007669"/>
    <property type="project" value="UniProtKB-KW"/>
</dbReference>
<proteinExistence type="inferred from homology"/>
<dbReference type="GeneID" id="13886306"/>
<dbReference type="KEGG" id="kaf:KAFR_0A07410"/>
<dbReference type="Proteomes" id="UP000005220">
    <property type="component" value="Chromosome 1"/>
</dbReference>
<evidence type="ECO:0000313" key="11">
    <source>
        <dbReference type="Proteomes" id="UP000005220"/>
    </source>
</evidence>
<dbReference type="RefSeq" id="XP_003955310.1">
    <property type="nucleotide sequence ID" value="XM_003955261.1"/>
</dbReference>
<keyword evidence="5" id="KW-0132">Cell division</keyword>
<evidence type="ECO:0000256" key="9">
    <source>
        <dbReference type="SAM" id="MobiDB-lite"/>
    </source>
</evidence>
<sequence length="353" mass="40290">MISENNGRMGTTSIEVVSQEGPMPINLMMQEGVKALTKILSNQLQDRKTFENTEHPMQFVVKSDGDSSHYSKSGENASITSTDGDVLKMTNHLALNGAQKTGDLNSANILIDSKSAGAFFDEEFPDPELHINGEEAEIIFDYESHDMEDPTEGIGRKISEMIESVLPGGFSSDAQGRLHAIVNGNELNITEEVDDQGEIRQQEANFKNVRNSMNTNIDPRNNLDVTDVDITDDNEHEHQAGSADGYHHDRNCCPHHHPQEPSRYRNYNYHDFEYSNTNNRKQAPNFSTLIDQDKPLCMFCEYYMVFGEAPRNMIKWYNNMYGYNRMPPSRDHRHHHNHDHNHGHQEGNRKRNK</sequence>
<evidence type="ECO:0000256" key="1">
    <source>
        <dbReference type="ARBA" id="ARBA00004647"/>
    </source>
</evidence>
<evidence type="ECO:0000256" key="7">
    <source>
        <dbReference type="ARBA" id="ARBA00023212"/>
    </source>
</evidence>
<evidence type="ECO:0000256" key="6">
    <source>
        <dbReference type="ARBA" id="ARBA00022776"/>
    </source>
</evidence>
<comment type="similarity">
    <text evidence="2">Belongs to the IBD2 family.</text>
</comment>
<feature type="compositionally biased region" description="Polar residues" evidence="9">
    <location>
        <begin position="70"/>
        <end position="83"/>
    </location>
</feature>
<dbReference type="InParanoid" id="H2AP75"/>
<accession>H2AP75</accession>
<reference evidence="10 11" key="1">
    <citation type="journal article" date="2011" name="Proc. Natl. Acad. Sci. U.S.A.">
        <title>Evolutionary erosion of yeast sex chromosomes by mating-type switching accidents.</title>
        <authorList>
            <person name="Gordon J.L."/>
            <person name="Armisen D."/>
            <person name="Proux-Wera E."/>
            <person name="Oheigeartaigh S.S."/>
            <person name="Byrne K.P."/>
            <person name="Wolfe K.H."/>
        </authorList>
    </citation>
    <scope>NUCLEOTIDE SEQUENCE [LARGE SCALE GENOMIC DNA]</scope>
    <source>
        <strain evidence="11">ATCC 22294 / BCRC 22015 / CBS 2517 / CECT 1963 / NBRC 1671 / NRRL Y-8276</strain>
    </source>
</reference>
<feature type="region of interest" description="Disordered" evidence="9">
    <location>
        <begin position="328"/>
        <end position="353"/>
    </location>
</feature>
<dbReference type="InterPro" id="IPR026231">
    <property type="entry name" value="IBD2"/>
</dbReference>
<keyword evidence="11" id="KW-1185">Reference proteome</keyword>
<evidence type="ECO:0000256" key="8">
    <source>
        <dbReference type="ARBA" id="ARBA00023306"/>
    </source>
</evidence>
<comment type="subcellular location">
    <subcellularLocation>
        <location evidence="1">Cytoplasm</location>
        <location evidence="1">Cytoskeleton</location>
        <location evidence="1">Spindle pole</location>
    </subcellularLocation>
</comment>
<evidence type="ECO:0000313" key="10">
    <source>
        <dbReference type="EMBL" id="CCF56175.1"/>
    </source>
</evidence>
<evidence type="ECO:0000256" key="4">
    <source>
        <dbReference type="ARBA" id="ARBA00022490"/>
    </source>
</evidence>
<dbReference type="eggNOG" id="ENOG502RXXW">
    <property type="taxonomic scope" value="Eukaryota"/>
</dbReference>
<dbReference type="OrthoDB" id="4057723at2759"/>
<dbReference type="EMBL" id="HE650821">
    <property type="protein sequence ID" value="CCF56175.1"/>
    <property type="molecule type" value="Genomic_DNA"/>
</dbReference>
<evidence type="ECO:0000256" key="3">
    <source>
        <dbReference type="ARBA" id="ARBA00018145"/>
    </source>
</evidence>
<organism evidence="10 11">
    <name type="scientific">Kazachstania africana (strain ATCC 22294 / BCRC 22015 / CBS 2517 / CECT 1963 / NBRC 1671 / NRRL Y-8276)</name>
    <name type="common">Yeast</name>
    <name type="synonym">Kluyveromyces africanus</name>
    <dbReference type="NCBI Taxonomy" id="1071382"/>
    <lineage>
        <taxon>Eukaryota</taxon>
        <taxon>Fungi</taxon>
        <taxon>Dikarya</taxon>
        <taxon>Ascomycota</taxon>
        <taxon>Saccharomycotina</taxon>
        <taxon>Saccharomycetes</taxon>
        <taxon>Saccharomycetales</taxon>
        <taxon>Saccharomycetaceae</taxon>
        <taxon>Kazachstania</taxon>
    </lineage>
</organism>
<protein>
    <recommendedName>
        <fullName evidence="3">Protein IBD2</fullName>
    </recommendedName>
</protein>
<feature type="compositionally biased region" description="Basic and acidic residues" evidence="9">
    <location>
        <begin position="340"/>
        <end position="353"/>
    </location>
</feature>
<gene>
    <name evidence="10" type="primary">KAFR0A07410</name>
    <name evidence="10" type="ORF">KAFR_0A07410</name>
</gene>
<keyword evidence="6" id="KW-0498">Mitosis</keyword>
<dbReference type="AlphaFoldDB" id="H2AP75"/>
<dbReference type="HOGENOM" id="CLU_067888_0_0_1"/>
<dbReference type="PRINTS" id="PR02099">
    <property type="entry name" value="PROTEINIBD2"/>
</dbReference>
<dbReference type="FunCoup" id="H2AP75">
    <property type="interactions" value="34"/>
</dbReference>
<feature type="region of interest" description="Disordered" evidence="9">
    <location>
        <begin position="235"/>
        <end position="264"/>
    </location>
</feature>
<dbReference type="GO" id="GO:0000922">
    <property type="term" value="C:spindle pole"/>
    <property type="evidence" value="ECO:0007669"/>
    <property type="project" value="UniProtKB-SubCell"/>
</dbReference>